<dbReference type="Gene3D" id="1.20.1250.20">
    <property type="entry name" value="MFS general substrate transporter like domains"/>
    <property type="match status" value="2"/>
</dbReference>
<sequence>MTEKPPTSSATAWTSTKILAYAVGHVLNDMCASCWFSYLLVFLNGVAGLSPVDSALVMFSGQIADGLATPLVGVVSDKSTGFPAIGFGRRKTWLAGGSVLVVVCFYGVFGTCVPKLLTASPSRLTLVLYYCVSASVFNVGWAAVQVSHMAMVPELTTNDNIRCVLNSTRYAFTILSNVVVFVVFLLLLHDVDPLEVPDAYKFTLLTTVSLVVGGICTAWFLLGTDEVVKMPPSPPKRRLTPSPSHGEALNRGPNALTFEADLPLVAAMDSTAVALKWFDWFKVGMFYEVGVVYMCTRLTVNVTQVYIPFLLTVTLDMSATSIAIVPLLVYVSGFLATFPLRWMNEKMGREGTYAAGAALVTLSLALAWLLTPDTSSWIYVLSVLLGFGNSIIMVTSVCLEGDLVGDSCESGAFVYGAMSFTDKISNGVAVLWIQNEREAIQAQFPSTTAEDGEFVRAAYCILPAVCAIVGALTLYYMKHGSKTLLERSASGDLNCTTSDSRATAGEKASLLQSDPVYGAASAGKVV</sequence>
<evidence type="ECO:0000256" key="2">
    <source>
        <dbReference type="SAM" id="Phobius"/>
    </source>
</evidence>
<dbReference type="RefSeq" id="XP_008872640.1">
    <property type="nucleotide sequence ID" value="XM_008874418.1"/>
</dbReference>
<dbReference type="InterPro" id="IPR036259">
    <property type="entry name" value="MFS_trans_sf"/>
</dbReference>
<dbReference type="EMBL" id="KI913969">
    <property type="protein sequence ID" value="ETV98443.1"/>
    <property type="molecule type" value="Genomic_DNA"/>
</dbReference>
<gene>
    <name evidence="3" type="ORF">H310_08595</name>
</gene>
<feature type="transmembrane region" description="Helical" evidence="2">
    <location>
        <begin position="319"/>
        <end position="340"/>
    </location>
</feature>
<proteinExistence type="inferred from homology"/>
<dbReference type="GO" id="GO:0015293">
    <property type="term" value="F:symporter activity"/>
    <property type="evidence" value="ECO:0007669"/>
    <property type="project" value="InterPro"/>
</dbReference>
<dbReference type="GeneID" id="20085645"/>
<feature type="transmembrane region" description="Helical" evidence="2">
    <location>
        <begin position="200"/>
        <end position="222"/>
    </location>
</feature>
<dbReference type="GO" id="GO:0008643">
    <property type="term" value="P:carbohydrate transport"/>
    <property type="evidence" value="ECO:0007669"/>
    <property type="project" value="InterPro"/>
</dbReference>
<dbReference type="PANTHER" id="PTHR11328:SF28">
    <property type="entry name" value="MAJOR FACILITATOR SUPERFAMILY DOMAIN-CONTAINING PROTEIN 12"/>
    <property type="match status" value="1"/>
</dbReference>
<protein>
    <recommendedName>
        <fullName evidence="4">Major facilitator superfamily (MFS) profile domain-containing protein</fullName>
    </recommendedName>
</protein>
<organism evidence="3">
    <name type="scientific">Aphanomyces invadans</name>
    <dbReference type="NCBI Taxonomy" id="157072"/>
    <lineage>
        <taxon>Eukaryota</taxon>
        <taxon>Sar</taxon>
        <taxon>Stramenopiles</taxon>
        <taxon>Oomycota</taxon>
        <taxon>Saprolegniomycetes</taxon>
        <taxon>Saprolegniales</taxon>
        <taxon>Verrucalvaceae</taxon>
        <taxon>Aphanomyces</taxon>
    </lineage>
</organism>
<feature type="transmembrane region" description="Helical" evidence="2">
    <location>
        <begin position="352"/>
        <end position="371"/>
    </location>
</feature>
<dbReference type="InterPro" id="IPR039672">
    <property type="entry name" value="MFS_2"/>
</dbReference>
<evidence type="ECO:0000313" key="3">
    <source>
        <dbReference type="EMBL" id="ETV98443.1"/>
    </source>
</evidence>
<dbReference type="SUPFAM" id="SSF103473">
    <property type="entry name" value="MFS general substrate transporter"/>
    <property type="match status" value="1"/>
</dbReference>
<evidence type="ECO:0008006" key="4">
    <source>
        <dbReference type="Google" id="ProtNLM"/>
    </source>
</evidence>
<comment type="similarity">
    <text evidence="1">Belongs to the major facilitator superfamily.</text>
</comment>
<reference evidence="3" key="1">
    <citation type="submission" date="2013-12" db="EMBL/GenBank/DDBJ databases">
        <title>The Genome Sequence of Aphanomyces invadans NJM9701.</title>
        <authorList>
            <consortium name="The Broad Institute Genomics Platform"/>
            <person name="Russ C."/>
            <person name="Tyler B."/>
            <person name="van West P."/>
            <person name="Dieguez-Uribeondo J."/>
            <person name="Young S.K."/>
            <person name="Zeng Q."/>
            <person name="Gargeya S."/>
            <person name="Fitzgerald M."/>
            <person name="Abouelleil A."/>
            <person name="Alvarado L."/>
            <person name="Chapman S.B."/>
            <person name="Gainer-Dewar J."/>
            <person name="Goldberg J."/>
            <person name="Griggs A."/>
            <person name="Gujja S."/>
            <person name="Hansen M."/>
            <person name="Howarth C."/>
            <person name="Imamovic A."/>
            <person name="Ireland A."/>
            <person name="Larimer J."/>
            <person name="McCowan C."/>
            <person name="Murphy C."/>
            <person name="Pearson M."/>
            <person name="Poon T.W."/>
            <person name="Priest M."/>
            <person name="Roberts A."/>
            <person name="Saif S."/>
            <person name="Shea T."/>
            <person name="Sykes S."/>
            <person name="Wortman J."/>
            <person name="Nusbaum C."/>
            <person name="Birren B."/>
        </authorList>
    </citation>
    <scope>NUCLEOTIDE SEQUENCE [LARGE SCALE GENOMIC DNA]</scope>
    <source>
        <strain evidence="3">NJM9701</strain>
    </source>
</reference>
<feature type="transmembrane region" description="Helical" evidence="2">
    <location>
        <begin position="377"/>
        <end position="399"/>
    </location>
</feature>
<dbReference type="PANTHER" id="PTHR11328">
    <property type="entry name" value="MAJOR FACILITATOR SUPERFAMILY DOMAIN-CONTAINING PROTEIN"/>
    <property type="match status" value="1"/>
</dbReference>
<evidence type="ECO:0000256" key="1">
    <source>
        <dbReference type="ARBA" id="ARBA00008335"/>
    </source>
</evidence>
<feature type="transmembrane region" description="Helical" evidence="2">
    <location>
        <begin position="170"/>
        <end position="188"/>
    </location>
</feature>
<dbReference type="eggNOG" id="KOG4830">
    <property type="taxonomic scope" value="Eukaryota"/>
</dbReference>
<dbReference type="STRING" id="157072.A0A024TWR7"/>
<feature type="transmembrane region" description="Helical" evidence="2">
    <location>
        <begin position="126"/>
        <end position="150"/>
    </location>
</feature>
<feature type="transmembrane region" description="Helical" evidence="2">
    <location>
        <begin position="93"/>
        <end position="114"/>
    </location>
</feature>
<dbReference type="AlphaFoldDB" id="A0A024TWR7"/>
<dbReference type="Pfam" id="PF13347">
    <property type="entry name" value="MFS_2"/>
    <property type="match status" value="2"/>
</dbReference>
<name>A0A024TWR7_9STRA</name>
<dbReference type="GO" id="GO:0005886">
    <property type="term" value="C:plasma membrane"/>
    <property type="evidence" value="ECO:0007669"/>
    <property type="project" value="TreeGrafter"/>
</dbReference>
<keyword evidence="2" id="KW-1133">Transmembrane helix</keyword>
<feature type="transmembrane region" description="Helical" evidence="2">
    <location>
        <begin position="454"/>
        <end position="477"/>
    </location>
</feature>
<accession>A0A024TWR7</accession>
<keyword evidence="2" id="KW-0472">Membrane</keyword>
<dbReference type="OrthoDB" id="1730117at2759"/>
<keyword evidence="2" id="KW-0812">Transmembrane</keyword>
<dbReference type="VEuPathDB" id="FungiDB:H310_08595"/>